<accession>A0AAV1UU09</accession>
<comment type="caution">
    <text evidence="1">The sequence shown here is derived from an EMBL/GenBank/DDBJ whole genome shotgun (WGS) entry which is preliminary data.</text>
</comment>
<proteinExistence type="predicted"/>
<evidence type="ECO:0000313" key="2">
    <source>
        <dbReference type="Proteomes" id="UP001162060"/>
    </source>
</evidence>
<gene>
    <name evidence="1" type="ORF">PM001_LOCUS23304</name>
</gene>
<dbReference type="AlphaFoldDB" id="A0AAV1UU09"/>
<organism evidence="1 2">
    <name type="scientific">Peronospora matthiolae</name>
    <dbReference type="NCBI Taxonomy" id="2874970"/>
    <lineage>
        <taxon>Eukaryota</taxon>
        <taxon>Sar</taxon>
        <taxon>Stramenopiles</taxon>
        <taxon>Oomycota</taxon>
        <taxon>Peronosporomycetes</taxon>
        <taxon>Peronosporales</taxon>
        <taxon>Peronosporaceae</taxon>
        <taxon>Peronospora</taxon>
    </lineage>
</organism>
<evidence type="ECO:0000313" key="1">
    <source>
        <dbReference type="EMBL" id="CAK7938154.1"/>
    </source>
</evidence>
<reference evidence="1" key="1">
    <citation type="submission" date="2024-01" db="EMBL/GenBank/DDBJ databases">
        <authorList>
            <person name="Webb A."/>
        </authorList>
    </citation>
    <scope>NUCLEOTIDE SEQUENCE</scope>
    <source>
        <strain evidence="1">Pm1</strain>
    </source>
</reference>
<dbReference type="EMBL" id="CAKLBY020000229">
    <property type="protein sequence ID" value="CAK7938154.1"/>
    <property type="molecule type" value="Genomic_DNA"/>
</dbReference>
<protein>
    <submittedName>
        <fullName evidence="1">Uncharacterized protein</fullName>
    </submittedName>
</protein>
<name>A0AAV1UU09_9STRA</name>
<dbReference type="Proteomes" id="UP001162060">
    <property type="component" value="Unassembled WGS sequence"/>
</dbReference>
<sequence length="96" mass="10356">MLNTNKPGNFGNRLDADKLSVDADVDARGGFDLQTVTYRARKVVAGLLLCSSMMCGRSAAFLGMRIGNPLHKLPPSKTQKQALADIMKIEDAKFSG</sequence>